<gene>
    <name evidence="2" type="ORF">ATE80_09385</name>
</gene>
<organism evidence="2 3">
    <name type="scientific">Streptomyces kanasensis</name>
    <dbReference type="NCBI Taxonomy" id="936756"/>
    <lineage>
        <taxon>Bacteria</taxon>
        <taxon>Bacillati</taxon>
        <taxon>Actinomycetota</taxon>
        <taxon>Actinomycetes</taxon>
        <taxon>Kitasatosporales</taxon>
        <taxon>Streptomycetaceae</taxon>
        <taxon>Streptomyces</taxon>
    </lineage>
</organism>
<keyword evidence="3" id="KW-1185">Reference proteome</keyword>
<dbReference type="EMBL" id="LNSV01000017">
    <property type="protein sequence ID" value="KUH39064.1"/>
    <property type="molecule type" value="Genomic_DNA"/>
</dbReference>
<comment type="caution">
    <text evidence="2">The sequence shown here is derived from an EMBL/GenBank/DDBJ whole genome shotgun (WGS) entry which is preliminary data.</text>
</comment>
<name>A0A100Y7E9_9ACTN</name>
<evidence type="ECO:0000256" key="1">
    <source>
        <dbReference type="SAM" id="MobiDB-lite"/>
    </source>
</evidence>
<reference evidence="2 3" key="1">
    <citation type="submission" date="2015-11" db="EMBL/GenBank/DDBJ databases">
        <title>Genome-wide analysis reveals the secondary metabolome in Streptomyces kanasensis ZX01.</title>
        <authorList>
            <person name="Zhang G."/>
            <person name="Han L."/>
            <person name="Feng J."/>
            <person name="Zhang X."/>
        </authorList>
    </citation>
    <scope>NUCLEOTIDE SEQUENCE [LARGE SCALE GENOMIC DNA]</scope>
    <source>
        <strain evidence="2 3">ZX01</strain>
    </source>
</reference>
<dbReference type="RefSeq" id="WP_058941746.1">
    <property type="nucleotide sequence ID" value="NZ_LNSV01000017.1"/>
</dbReference>
<accession>A0A100Y7E9</accession>
<evidence type="ECO:0000313" key="3">
    <source>
        <dbReference type="Proteomes" id="UP000054011"/>
    </source>
</evidence>
<sequence length="399" mass="42006">MSGMDGGSREKGAGAAGEGLEADRGAQAPARPPFLRRLLRSRTVRAAVAAGTAGALLGAGTVAWRTDSLPVLSHAAVPCWDSFDDVTMEQLFGGRETRVEEQALENDPLDLGLSYGQCRITGYDDGEAAQQLTVRVHALDGLRGSDARQWPEEFLTADMVGMGAGLPGMTSASRAWLALPESCTGPAGDTRAPTVVDVGTGRAGFDSGHQGEDRAALTRAVVAAANGVLRDMGCSGAYRVPDRLPELTDRKAATAQSFCGVKGLTLPTVYREDLTWTRVSGGSAETARVCDAGYKTLGVAVRMTTVVDPALSVMFSRDLLRGGTHIRGTKGYGTVNETRAVYAAACQTGRVIFLIEQKDRPSDGVFDLTRTLLPAYVAAEAERIGCGPEKVTVTTPVRQ</sequence>
<evidence type="ECO:0000313" key="2">
    <source>
        <dbReference type="EMBL" id="KUH39064.1"/>
    </source>
</evidence>
<proteinExistence type="predicted"/>
<feature type="region of interest" description="Disordered" evidence="1">
    <location>
        <begin position="1"/>
        <end position="27"/>
    </location>
</feature>
<dbReference type="AlphaFoldDB" id="A0A100Y7E9"/>
<protein>
    <submittedName>
        <fullName evidence="2">Uncharacterized protein</fullName>
    </submittedName>
</protein>
<dbReference type="Proteomes" id="UP000054011">
    <property type="component" value="Unassembled WGS sequence"/>
</dbReference>